<dbReference type="EMBL" id="CABWLH010000009">
    <property type="protein sequence ID" value="VXB61379.1"/>
    <property type="molecule type" value="Genomic_DNA"/>
</dbReference>
<evidence type="ECO:0000313" key="2">
    <source>
        <dbReference type="Proteomes" id="UP000433089"/>
    </source>
</evidence>
<evidence type="ECO:0000313" key="1">
    <source>
        <dbReference type="EMBL" id="VXB61379.1"/>
    </source>
</evidence>
<reference evidence="1 2" key="1">
    <citation type="submission" date="2019-10" db="EMBL/GenBank/DDBJ databases">
        <authorList>
            <person name="Karimi E."/>
        </authorList>
    </citation>
    <scope>NUCLEOTIDE SEQUENCE [LARGE SCALE GENOMIC DNA]</scope>
    <source>
        <strain evidence="1">Bacillus sp. 348</strain>
    </source>
</reference>
<organism evidence="1 2">
    <name type="scientific">Bacillus altitudinis</name>
    <dbReference type="NCBI Taxonomy" id="293387"/>
    <lineage>
        <taxon>Bacteria</taxon>
        <taxon>Bacillati</taxon>
        <taxon>Bacillota</taxon>
        <taxon>Bacilli</taxon>
        <taxon>Bacillales</taxon>
        <taxon>Bacillaceae</taxon>
        <taxon>Bacillus</taxon>
    </lineage>
</organism>
<protein>
    <submittedName>
        <fullName evidence="1">Uncharacterized protein</fullName>
    </submittedName>
</protein>
<name>A0A653S3L9_BACAB</name>
<proteinExistence type="predicted"/>
<gene>
    <name evidence="1" type="ORF">BACI348_41140</name>
</gene>
<dbReference type="AlphaFoldDB" id="A0A653S3L9"/>
<sequence>MKKRTRNEHSAYTKKRERHIHSGVFEWMKKGWGKHERKACRIKKRAIKAVFQTA</sequence>
<dbReference type="Proteomes" id="UP000433089">
    <property type="component" value="Unassembled WGS sequence"/>
</dbReference>
<accession>A0A653S3L9</accession>